<dbReference type="Pfam" id="PF24324">
    <property type="entry name" value="MYND_ZMYND11_ZMYD8"/>
    <property type="match status" value="1"/>
</dbReference>
<evidence type="ECO:0000256" key="4">
    <source>
        <dbReference type="ARBA" id="ARBA00022723"/>
    </source>
</evidence>
<evidence type="ECO:0000256" key="11">
    <source>
        <dbReference type="ARBA" id="ARBA00023242"/>
    </source>
</evidence>
<dbReference type="InterPro" id="IPR013083">
    <property type="entry name" value="Znf_RING/FYVE/PHD"/>
</dbReference>
<name>A0A915I218_ROMCU</name>
<dbReference type="PANTHER" id="PTHR46379:SF1">
    <property type="entry name" value="ZINC FINGER MYND DOMAIN-CONTAINING PROTEIN 11"/>
    <property type="match status" value="1"/>
</dbReference>
<keyword evidence="8" id="KW-0805">Transcription regulation</keyword>
<keyword evidence="7" id="KW-0156">Chromatin regulator</keyword>
<protein>
    <submittedName>
        <fullName evidence="16">MYND-type domain-containing protein</fullName>
    </submittedName>
</protein>
<evidence type="ECO:0000256" key="3">
    <source>
        <dbReference type="ARBA" id="ARBA00022454"/>
    </source>
</evidence>
<dbReference type="AlphaFoldDB" id="A0A915I218"/>
<dbReference type="InterPro" id="IPR057053">
    <property type="entry name" value="MYND_ZMYND11_ZMYD8"/>
</dbReference>
<dbReference type="SMART" id="SM00249">
    <property type="entry name" value="PHD"/>
    <property type="match status" value="1"/>
</dbReference>
<dbReference type="Proteomes" id="UP000887565">
    <property type="component" value="Unplaced"/>
</dbReference>
<evidence type="ECO:0000256" key="13">
    <source>
        <dbReference type="SAM" id="Coils"/>
    </source>
</evidence>
<dbReference type="WBParaSite" id="nRc.2.0.1.t07512-RA">
    <property type="protein sequence ID" value="nRc.2.0.1.t07512-RA"/>
    <property type="gene ID" value="nRc.2.0.1.g07512"/>
</dbReference>
<dbReference type="InterPro" id="IPR002893">
    <property type="entry name" value="Znf_MYND"/>
</dbReference>
<evidence type="ECO:0000256" key="10">
    <source>
        <dbReference type="ARBA" id="ARBA00023163"/>
    </source>
</evidence>
<keyword evidence="13" id="KW-0175">Coiled coil</keyword>
<dbReference type="GO" id="GO:0003714">
    <property type="term" value="F:transcription corepressor activity"/>
    <property type="evidence" value="ECO:0007669"/>
    <property type="project" value="InterPro"/>
</dbReference>
<dbReference type="GO" id="GO:0034243">
    <property type="term" value="P:regulation of transcription elongation by RNA polymerase II"/>
    <property type="evidence" value="ECO:0007669"/>
    <property type="project" value="InterPro"/>
</dbReference>
<dbReference type="Gene3D" id="3.30.40.10">
    <property type="entry name" value="Zinc/RING finger domain, C3HC4 (zinc finger)"/>
    <property type="match status" value="1"/>
</dbReference>
<keyword evidence="10" id="KW-0804">Transcription</keyword>
<evidence type="ECO:0000256" key="6">
    <source>
        <dbReference type="ARBA" id="ARBA00022833"/>
    </source>
</evidence>
<dbReference type="InterPro" id="IPR011011">
    <property type="entry name" value="Znf_FYVE_PHD"/>
</dbReference>
<keyword evidence="4" id="KW-0479">Metal-binding</keyword>
<evidence type="ECO:0000256" key="8">
    <source>
        <dbReference type="ARBA" id="ARBA00023015"/>
    </source>
</evidence>
<keyword evidence="15" id="KW-1185">Reference proteome</keyword>
<evidence type="ECO:0000259" key="14">
    <source>
        <dbReference type="PROSITE" id="PS50865"/>
    </source>
</evidence>
<evidence type="ECO:0000256" key="1">
    <source>
        <dbReference type="ARBA" id="ARBA00004123"/>
    </source>
</evidence>
<dbReference type="FunFam" id="6.10.140.2220:FF:000002">
    <property type="entry name" value="Protein kinase C-binding protein 1 isoform C"/>
    <property type="match status" value="1"/>
</dbReference>
<dbReference type="OMA" id="HQIWDAI"/>
<dbReference type="PANTHER" id="PTHR46379">
    <property type="entry name" value="ZINC FINGER MYND DOMAIN-CONTAINING"/>
    <property type="match status" value="1"/>
</dbReference>
<dbReference type="InterPro" id="IPR001965">
    <property type="entry name" value="Znf_PHD"/>
</dbReference>
<dbReference type="GO" id="GO:0008270">
    <property type="term" value="F:zinc ion binding"/>
    <property type="evidence" value="ECO:0007669"/>
    <property type="project" value="UniProtKB-KW"/>
</dbReference>
<reference evidence="16" key="1">
    <citation type="submission" date="2022-11" db="UniProtKB">
        <authorList>
            <consortium name="WormBaseParasite"/>
        </authorList>
    </citation>
    <scope>IDENTIFICATION</scope>
</reference>
<dbReference type="GO" id="GO:0005634">
    <property type="term" value="C:nucleus"/>
    <property type="evidence" value="ECO:0007669"/>
    <property type="project" value="UniProtKB-SubCell"/>
</dbReference>
<dbReference type="GO" id="GO:0140006">
    <property type="term" value="F:histone H3 reader activity"/>
    <property type="evidence" value="ECO:0007669"/>
    <property type="project" value="UniProtKB-ARBA"/>
</dbReference>
<evidence type="ECO:0000256" key="2">
    <source>
        <dbReference type="ARBA" id="ARBA00004286"/>
    </source>
</evidence>
<keyword evidence="3" id="KW-0158">Chromosome</keyword>
<dbReference type="Gene3D" id="6.10.140.2220">
    <property type="match status" value="1"/>
</dbReference>
<evidence type="ECO:0000256" key="12">
    <source>
        <dbReference type="PROSITE-ProRule" id="PRU00134"/>
    </source>
</evidence>
<evidence type="ECO:0000256" key="5">
    <source>
        <dbReference type="ARBA" id="ARBA00022771"/>
    </source>
</evidence>
<evidence type="ECO:0000313" key="16">
    <source>
        <dbReference type="WBParaSite" id="nRc.2.0.1.t07512-RA"/>
    </source>
</evidence>
<evidence type="ECO:0000256" key="7">
    <source>
        <dbReference type="ARBA" id="ARBA00022853"/>
    </source>
</evidence>
<feature type="domain" description="MYND-type" evidence="14">
    <location>
        <begin position="427"/>
        <end position="461"/>
    </location>
</feature>
<dbReference type="SUPFAM" id="SSF144232">
    <property type="entry name" value="HIT/MYND zinc finger-like"/>
    <property type="match status" value="1"/>
</dbReference>
<sequence length="470" mass="54555">MSRMNSFAAGRSVSADDIRHLWTAVKICQSQNLAPTRSSLIQHLTQNNLWRPDDAEVKLQHCLECGVVNEKINPNLGQDVLVICPPEEAPNPRPDHDWYCFYCHGEGNVLKCQHCWRVYHPACLSAIGIMEKPKGFTCLPCLTLQKVNKLALEGQTPDMSLVHSKIEVLLNWIDSTAPSIFDTLPDDSCEIAEEQAQWLIYEHIDLNQIKQKNRTYVYDIHQFLIDFELLAHVVILLYGKESTQGDVVNTILKDIKKEVEAFESGLMAAVPGRSDYMDDSSYETGKKRRKMVDGAMDQSSDMMRNTLPKETAVRQPTFMTSADMQNMLNVPPGQCGCDAKYKQLLLELQQHWLNEFKADREKSMLHRDFTLEQEKTQADTMNRFKQELEATRKELDQRYTSQLKQEIQKLNEKHKKQLSETKKKQWCWQCEAEAIYHCCWNTAYCSVECQQQHWPQHRKLCRRKKQQNQN</sequence>
<dbReference type="GO" id="GO:0005694">
    <property type="term" value="C:chromosome"/>
    <property type="evidence" value="ECO:0007669"/>
    <property type="project" value="UniProtKB-SubCell"/>
</dbReference>
<organism evidence="15 16">
    <name type="scientific">Romanomermis culicivorax</name>
    <name type="common">Nematode worm</name>
    <dbReference type="NCBI Taxonomy" id="13658"/>
    <lineage>
        <taxon>Eukaryota</taxon>
        <taxon>Metazoa</taxon>
        <taxon>Ecdysozoa</taxon>
        <taxon>Nematoda</taxon>
        <taxon>Enoplea</taxon>
        <taxon>Dorylaimia</taxon>
        <taxon>Mermithida</taxon>
        <taxon>Mermithoidea</taxon>
        <taxon>Mermithidae</taxon>
        <taxon>Romanomermis</taxon>
    </lineage>
</organism>
<keyword evidence="11" id="KW-0539">Nucleus</keyword>
<dbReference type="SUPFAM" id="SSF57903">
    <property type="entry name" value="FYVE/PHD zinc finger"/>
    <property type="match status" value="1"/>
</dbReference>
<dbReference type="InterPro" id="IPR047269">
    <property type="entry name" value="ZMY11"/>
</dbReference>
<comment type="subcellular location">
    <subcellularLocation>
        <location evidence="2">Chromosome</location>
    </subcellularLocation>
    <subcellularLocation>
        <location evidence="1">Nucleus</location>
    </subcellularLocation>
</comment>
<keyword evidence="5 12" id="KW-0863">Zinc-finger</keyword>
<accession>A0A915I218</accession>
<proteinExistence type="predicted"/>
<feature type="coiled-coil region" evidence="13">
    <location>
        <begin position="371"/>
        <end position="424"/>
    </location>
</feature>
<dbReference type="PROSITE" id="PS01360">
    <property type="entry name" value="ZF_MYND_1"/>
    <property type="match status" value="1"/>
</dbReference>
<dbReference type="PROSITE" id="PS50865">
    <property type="entry name" value="ZF_MYND_2"/>
    <property type="match status" value="1"/>
</dbReference>
<keyword evidence="9" id="KW-0103">Bromodomain</keyword>
<keyword evidence="6" id="KW-0862">Zinc</keyword>
<evidence type="ECO:0000256" key="9">
    <source>
        <dbReference type="ARBA" id="ARBA00023117"/>
    </source>
</evidence>
<dbReference type="GO" id="GO:0009966">
    <property type="term" value="P:regulation of signal transduction"/>
    <property type="evidence" value="ECO:0007669"/>
    <property type="project" value="TreeGrafter"/>
</dbReference>
<evidence type="ECO:0000313" key="15">
    <source>
        <dbReference type="Proteomes" id="UP000887565"/>
    </source>
</evidence>